<gene>
    <name evidence="1" type="ORF">XB16_0939</name>
</gene>
<sequence>MIGVYFRHGRGNPDTSYDEIWEMESPFLLYTLLELKSLPIKDDSPIFH</sequence>
<dbReference type="Proteomes" id="UP000033961">
    <property type="component" value="Chromosome I"/>
</dbReference>
<organism evidence="1 2">
    <name type="scientific">Leptospira santarosai</name>
    <dbReference type="NCBI Taxonomy" id="28183"/>
    <lineage>
        <taxon>Bacteria</taxon>
        <taxon>Pseudomonadati</taxon>
        <taxon>Spirochaetota</taxon>
        <taxon>Spirochaetia</taxon>
        <taxon>Leptospirales</taxon>
        <taxon>Leptospiraceae</taxon>
        <taxon>Leptospira</taxon>
    </lineage>
</organism>
<evidence type="ECO:0000313" key="1">
    <source>
        <dbReference type="EMBL" id="AVQ11274.1"/>
    </source>
</evidence>
<accession>A0A2P1QQX1</accession>
<dbReference type="EMBL" id="CP027843">
    <property type="protein sequence ID" value="AVQ11274.1"/>
    <property type="molecule type" value="Genomic_DNA"/>
</dbReference>
<reference evidence="1 2" key="1">
    <citation type="journal article" date="2015" name="Genome Announc.">
        <title>Draft Genome Sequences of Leptospira santarosai Strains U160, U164, and U233, Isolated from Asymptomatic Cattle.</title>
        <authorList>
            <person name="Kremer F.S."/>
            <person name="Eslabao M.R."/>
            <person name="Provisor M."/>
            <person name="Woloski R.D."/>
            <person name="Ramires O.V."/>
            <person name="Moreno L.Z."/>
            <person name="Moreno A.M."/>
            <person name="Hamond C."/>
            <person name="Lilenbaum W."/>
            <person name="Dellagostin O.A."/>
        </authorList>
    </citation>
    <scope>NUCLEOTIDE SEQUENCE [LARGE SCALE GENOMIC DNA]</scope>
    <source>
        <strain evidence="1 2">U160</strain>
    </source>
</reference>
<evidence type="ECO:0000313" key="2">
    <source>
        <dbReference type="Proteomes" id="UP000033961"/>
    </source>
</evidence>
<proteinExistence type="predicted"/>
<dbReference type="AlphaFoldDB" id="A0A2P1QQX1"/>
<protein>
    <submittedName>
        <fullName evidence="1">Uncharacterized protein</fullName>
    </submittedName>
</protein>
<name>A0A2P1QQX1_9LEPT</name>